<dbReference type="PROSITE" id="PS50262">
    <property type="entry name" value="G_PROTEIN_RECEP_F1_2"/>
    <property type="match status" value="1"/>
</dbReference>
<name>A0ABD2J0R9_HETSC</name>
<dbReference type="InterPro" id="IPR017452">
    <property type="entry name" value="GPCR_Rhodpsn_7TM"/>
</dbReference>
<feature type="compositionally biased region" description="Low complexity" evidence="5">
    <location>
        <begin position="357"/>
        <end position="373"/>
    </location>
</feature>
<feature type="transmembrane region" description="Helical" evidence="6">
    <location>
        <begin position="192"/>
        <end position="214"/>
    </location>
</feature>
<feature type="transmembrane region" description="Helical" evidence="6">
    <location>
        <begin position="150"/>
        <end position="172"/>
    </location>
</feature>
<evidence type="ECO:0000256" key="2">
    <source>
        <dbReference type="ARBA" id="ARBA00022692"/>
    </source>
</evidence>
<comment type="caution">
    <text evidence="8">The sequence shown here is derived from an EMBL/GenBank/DDBJ whole genome shotgun (WGS) entry which is preliminary data.</text>
</comment>
<dbReference type="CDD" id="cd14978">
    <property type="entry name" value="7tmA_FMRFamide_R-like"/>
    <property type="match status" value="1"/>
</dbReference>
<feature type="transmembrane region" description="Helical" evidence="6">
    <location>
        <begin position="384"/>
        <end position="404"/>
    </location>
</feature>
<dbReference type="GO" id="GO:0016020">
    <property type="term" value="C:membrane"/>
    <property type="evidence" value="ECO:0007669"/>
    <property type="project" value="UniProtKB-SubCell"/>
</dbReference>
<comment type="subcellular location">
    <subcellularLocation>
        <location evidence="1">Membrane</location>
    </subcellularLocation>
</comment>
<feature type="transmembrane region" description="Helical" evidence="6">
    <location>
        <begin position="424"/>
        <end position="448"/>
    </location>
</feature>
<feature type="region of interest" description="Disordered" evidence="5">
    <location>
        <begin position="468"/>
        <end position="498"/>
    </location>
</feature>
<dbReference type="AlphaFoldDB" id="A0ABD2J0R9"/>
<proteinExistence type="predicted"/>
<feature type="transmembrane region" description="Helical" evidence="6">
    <location>
        <begin position="304"/>
        <end position="337"/>
    </location>
</feature>
<feature type="domain" description="G-protein coupled receptors family 1 profile" evidence="7">
    <location>
        <begin position="128"/>
        <end position="441"/>
    </location>
</feature>
<sequence length="498" mass="56078">MGGGGELIGRCASYTFAFAHIGKSKRRTKIGEGEAMLNEGNCFSSVSGKSYGVVGQSHFVRLQLFSLCCLNFSSLPNLPISLSMSFFNFSHSFHRCLSEHSLRLSDHPIETIFIGFLLPPLIAFGLIGNCLNLCVLLGPRVHPTTRRSNSLLAVLAMLDVLFLLLMLPSSLAHFTFFARQFTFRRVYFATKIPLLALINQCSAAAIWIMLGICLERLVGIRRPFSSRVRSSRGGTQFFVMAVFCGTFLLTMYIYLRYHCIQKLFCDGTQLYSYCFIVDSDHLFSSNRSVPHLTNLSLIESPSSVLLLFIRVSLVVHAVLVVFLPTVVVAISNAALLWTLRHRDKRLNEETNRKAKTTDSLSHHSTSLKSTTSTQQQKARIEQRVTITVVSIITCFTITQTPSAVVQLFVRPAYPLQNPNLEWEAVSIFLVVLGKSLNFVLFCLSSAHFRSRLLLMLSKSAARKREAFRKLSREQNRRKKNSCQLQQQNAEQQQRKNGK</sequence>
<keyword evidence="2 6" id="KW-0812">Transmembrane</keyword>
<protein>
    <recommendedName>
        <fullName evidence="7">G-protein coupled receptors family 1 profile domain-containing protein</fullName>
    </recommendedName>
</protein>
<dbReference type="Proteomes" id="UP001620645">
    <property type="component" value="Unassembled WGS sequence"/>
</dbReference>
<gene>
    <name evidence="8" type="ORF">niasHS_010245</name>
</gene>
<evidence type="ECO:0000256" key="1">
    <source>
        <dbReference type="ARBA" id="ARBA00004370"/>
    </source>
</evidence>
<dbReference type="EMBL" id="JBICCN010000232">
    <property type="protein sequence ID" value="KAL3085176.1"/>
    <property type="molecule type" value="Genomic_DNA"/>
</dbReference>
<keyword evidence="3 6" id="KW-1133">Transmembrane helix</keyword>
<dbReference type="PRINTS" id="PR00237">
    <property type="entry name" value="GPCRRHODOPSN"/>
</dbReference>
<feature type="region of interest" description="Disordered" evidence="5">
    <location>
        <begin position="348"/>
        <end position="374"/>
    </location>
</feature>
<organism evidence="8 9">
    <name type="scientific">Heterodera schachtii</name>
    <name type="common">Sugarbeet cyst nematode worm</name>
    <name type="synonym">Tylenchus schachtii</name>
    <dbReference type="NCBI Taxonomy" id="97005"/>
    <lineage>
        <taxon>Eukaryota</taxon>
        <taxon>Metazoa</taxon>
        <taxon>Ecdysozoa</taxon>
        <taxon>Nematoda</taxon>
        <taxon>Chromadorea</taxon>
        <taxon>Rhabditida</taxon>
        <taxon>Tylenchina</taxon>
        <taxon>Tylenchomorpha</taxon>
        <taxon>Tylenchoidea</taxon>
        <taxon>Heteroderidae</taxon>
        <taxon>Heteroderinae</taxon>
        <taxon>Heterodera</taxon>
    </lineage>
</organism>
<keyword evidence="4 6" id="KW-0472">Membrane</keyword>
<evidence type="ECO:0000313" key="9">
    <source>
        <dbReference type="Proteomes" id="UP001620645"/>
    </source>
</evidence>
<evidence type="ECO:0000256" key="3">
    <source>
        <dbReference type="ARBA" id="ARBA00022989"/>
    </source>
</evidence>
<dbReference type="PANTHER" id="PTHR46895:SF3">
    <property type="entry name" value="G-PROTEIN COUPLED RECEPTOR F59B2.13-RELATED"/>
    <property type="match status" value="1"/>
</dbReference>
<feature type="transmembrane region" description="Helical" evidence="6">
    <location>
        <begin position="235"/>
        <end position="255"/>
    </location>
</feature>
<feature type="transmembrane region" description="Helical" evidence="6">
    <location>
        <begin position="112"/>
        <end position="138"/>
    </location>
</feature>
<accession>A0ABD2J0R9</accession>
<evidence type="ECO:0000256" key="6">
    <source>
        <dbReference type="SAM" id="Phobius"/>
    </source>
</evidence>
<evidence type="ECO:0000313" key="8">
    <source>
        <dbReference type="EMBL" id="KAL3085176.1"/>
    </source>
</evidence>
<dbReference type="Gene3D" id="1.20.1070.10">
    <property type="entry name" value="Rhodopsin 7-helix transmembrane proteins"/>
    <property type="match status" value="1"/>
</dbReference>
<dbReference type="SUPFAM" id="SSF81321">
    <property type="entry name" value="Family A G protein-coupled receptor-like"/>
    <property type="match status" value="1"/>
</dbReference>
<dbReference type="InterPro" id="IPR000276">
    <property type="entry name" value="GPCR_Rhodpsn"/>
</dbReference>
<evidence type="ECO:0000256" key="4">
    <source>
        <dbReference type="ARBA" id="ARBA00023136"/>
    </source>
</evidence>
<evidence type="ECO:0000259" key="7">
    <source>
        <dbReference type="PROSITE" id="PS50262"/>
    </source>
</evidence>
<reference evidence="8 9" key="1">
    <citation type="submission" date="2024-10" db="EMBL/GenBank/DDBJ databases">
        <authorList>
            <person name="Kim D."/>
        </authorList>
    </citation>
    <scope>NUCLEOTIDE SEQUENCE [LARGE SCALE GENOMIC DNA]</scope>
    <source>
        <strain evidence="8">Taebaek</strain>
    </source>
</reference>
<keyword evidence="9" id="KW-1185">Reference proteome</keyword>
<evidence type="ECO:0000256" key="5">
    <source>
        <dbReference type="SAM" id="MobiDB-lite"/>
    </source>
</evidence>
<dbReference type="PANTHER" id="PTHR46895">
    <property type="entry name" value="PROTEIN CBG20548-RELATED"/>
    <property type="match status" value="1"/>
</dbReference>